<evidence type="ECO:0000256" key="1">
    <source>
        <dbReference type="SAM" id="MobiDB-lite"/>
    </source>
</evidence>
<dbReference type="Proteomes" id="UP000758155">
    <property type="component" value="Unassembled WGS sequence"/>
</dbReference>
<dbReference type="PANTHER" id="PTHR42070">
    <property type="entry name" value="FILAMENT ASSOCIATED PROTEIN, PUTATIVE (AFU_ORTHOLOGUE AFUA_8G06630)-RELATED"/>
    <property type="match status" value="1"/>
</dbReference>
<sequence>MSDHLKASHKAQNLARIRDNQRRSRARRKEYLQELEAKLRSCEQVGIETSAEIQGAARKVLEENKKLRSLLLEHGVSDAEIVAALGGSSDKSFEQVSMVSALNTVLERRITSSMVSSTSSPLPQYSRAASAPRHLPSVPSLSIPSTRPIALSSCESLSPSSIVSSMGTPPASYQTPLYTAPITPQAPEIKAEDVQYDYPYVPTQNQPWPYSQAYTYASDPVAYYCTSSCVDAANIIRTMRTDANP</sequence>
<evidence type="ECO:0000313" key="3">
    <source>
        <dbReference type="Proteomes" id="UP000758155"/>
    </source>
</evidence>
<dbReference type="PANTHER" id="PTHR42070:SF1">
    <property type="entry name" value="FILAMENT ASSOCIATED PROTEIN, PUTATIVE (AFU_ORTHOLOGUE AFUA_8G06630)-RELATED"/>
    <property type="match status" value="1"/>
</dbReference>
<gene>
    <name evidence="2" type="ORF">E8E12_000073</name>
</gene>
<organism evidence="2 3">
    <name type="scientific">Didymella heteroderae</name>
    <dbReference type="NCBI Taxonomy" id="1769908"/>
    <lineage>
        <taxon>Eukaryota</taxon>
        <taxon>Fungi</taxon>
        <taxon>Dikarya</taxon>
        <taxon>Ascomycota</taxon>
        <taxon>Pezizomycotina</taxon>
        <taxon>Dothideomycetes</taxon>
        <taxon>Pleosporomycetidae</taxon>
        <taxon>Pleosporales</taxon>
        <taxon>Pleosporineae</taxon>
        <taxon>Didymellaceae</taxon>
        <taxon>Didymella</taxon>
    </lineage>
</organism>
<evidence type="ECO:0000313" key="2">
    <source>
        <dbReference type="EMBL" id="KAF3014066.1"/>
    </source>
</evidence>
<comment type="caution">
    <text evidence="2">The sequence shown here is derived from an EMBL/GenBank/DDBJ whole genome shotgun (WGS) entry which is preliminary data.</text>
</comment>
<feature type="region of interest" description="Disordered" evidence="1">
    <location>
        <begin position="1"/>
        <end position="25"/>
    </location>
</feature>
<feature type="non-terminal residue" evidence="2">
    <location>
        <position position="1"/>
    </location>
</feature>
<accession>A0A9P5BUP0</accession>
<name>A0A9P5BUP0_9PLEO</name>
<dbReference type="EMBL" id="SWKV01000566">
    <property type="protein sequence ID" value="KAF3014066.1"/>
    <property type="molecule type" value="Genomic_DNA"/>
</dbReference>
<evidence type="ECO:0008006" key="4">
    <source>
        <dbReference type="Google" id="ProtNLM"/>
    </source>
</evidence>
<dbReference type="OrthoDB" id="4505928at2759"/>
<keyword evidence="3" id="KW-1185">Reference proteome</keyword>
<proteinExistence type="predicted"/>
<reference evidence="2" key="1">
    <citation type="submission" date="2019-04" db="EMBL/GenBank/DDBJ databases">
        <title>Sequencing of skin fungus with MAO and IRED activity.</title>
        <authorList>
            <person name="Marsaioli A.J."/>
            <person name="Bonatto J.M.C."/>
            <person name="Reis Junior O."/>
        </authorList>
    </citation>
    <scope>NUCLEOTIDE SEQUENCE</scope>
    <source>
        <strain evidence="2">28M1</strain>
    </source>
</reference>
<dbReference type="CDD" id="cd14688">
    <property type="entry name" value="bZIP_YAP"/>
    <property type="match status" value="1"/>
</dbReference>
<dbReference type="AlphaFoldDB" id="A0A9P5BUP0"/>
<protein>
    <recommendedName>
        <fullName evidence="4">BZIP domain-containing protein</fullName>
    </recommendedName>
</protein>